<dbReference type="Gene3D" id="1.10.510.10">
    <property type="entry name" value="Transferase(Phosphotransferase) domain 1"/>
    <property type="match status" value="1"/>
</dbReference>
<gene>
    <name evidence="12" type="ORF">RUM44_006723</name>
</gene>
<feature type="domain" description="Protein kinase" evidence="11">
    <location>
        <begin position="27"/>
        <end position="309"/>
    </location>
</feature>
<comment type="caution">
    <text evidence="12">The sequence shown here is derived from an EMBL/GenBank/DDBJ whole genome shotgun (WGS) entry which is preliminary data.</text>
</comment>
<dbReference type="Proteomes" id="UP001359485">
    <property type="component" value="Unassembled WGS sequence"/>
</dbReference>
<dbReference type="PANTHER" id="PTHR45998">
    <property type="entry name" value="SERINE/THREONINE-PROTEIN KINASE 16"/>
    <property type="match status" value="1"/>
</dbReference>
<dbReference type="PROSITE" id="PS50011">
    <property type="entry name" value="PROTEIN_KINASE_DOM"/>
    <property type="match status" value="1"/>
</dbReference>
<evidence type="ECO:0000256" key="8">
    <source>
        <dbReference type="ARBA" id="ARBA00048679"/>
    </source>
</evidence>
<keyword evidence="3" id="KW-0808">Transferase</keyword>
<evidence type="ECO:0000256" key="5">
    <source>
        <dbReference type="ARBA" id="ARBA00022777"/>
    </source>
</evidence>
<name>A0ABR1AKF7_POLSC</name>
<dbReference type="PROSITE" id="PS00108">
    <property type="entry name" value="PROTEIN_KINASE_ST"/>
    <property type="match status" value="1"/>
</dbReference>
<evidence type="ECO:0000256" key="4">
    <source>
        <dbReference type="ARBA" id="ARBA00022741"/>
    </source>
</evidence>
<sequence>MNEGLWSILKNVCFCGPETITIKSNKYYVKEVIGEGGFSMVYVVEGAYNKRLFAIKKVVCHSLDDQEMALKEVKSHEKVQHENVIQLIDYSINGTPDPAVNVTSQLYLVLPYYGRGTLHHELERRSEMRKPFEHSEILNMFLKICSGVKAFHKLDPPLAHRDLKTANILLEVDDTPIIMDLGSAANARVEISNISDAQNLQDLAAERCSMPYRAPELFNVENHSTIDERTDIWSLGCILYAMCFYKSPFDIVYEKGDSVALAVLSGKITFPQVHNYGKVMEDLILLLLKVNPSQRPFIDGVIENVENALKCYSTVA</sequence>
<evidence type="ECO:0000256" key="9">
    <source>
        <dbReference type="PROSITE-ProRule" id="PRU10141"/>
    </source>
</evidence>
<evidence type="ECO:0000256" key="6">
    <source>
        <dbReference type="ARBA" id="ARBA00022840"/>
    </source>
</evidence>
<dbReference type="SMART" id="SM00220">
    <property type="entry name" value="S_TKc"/>
    <property type="match status" value="1"/>
</dbReference>
<proteinExistence type="inferred from homology"/>
<evidence type="ECO:0000256" key="10">
    <source>
        <dbReference type="RuleBase" id="RU000304"/>
    </source>
</evidence>
<keyword evidence="13" id="KW-1185">Reference proteome</keyword>
<reference evidence="12 13" key="1">
    <citation type="submission" date="2023-09" db="EMBL/GenBank/DDBJ databases">
        <title>Genomes of two closely related lineages of the louse Polyplax serrata with different host specificities.</title>
        <authorList>
            <person name="Martinu J."/>
            <person name="Tarabai H."/>
            <person name="Stefka J."/>
            <person name="Hypsa V."/>
        </authorList>
    </citation>
    <scope>NUCLEOTIDE SEQUENCE [LARGE SCALE GENOMIC DNA]</scope>
    <source>
        <strain evidence="12">98ZLc_SE</strain>
    </source>
</reference>
<dbReference type="InterPro" id="IPR017441">
    <property type="entry name" value="Protein_kinase_ATP_BS"/>
</dbReference>
<dbReference type="PANTHER" id="PTHR45998:SF2">
    <property type="entry name" value="SERINE_THREONINE-PROTEIN KINASE 16"/>
    <property type="match status" value="1"/>
</dbReference>
<evidence type="ECO:0000256" key="1">
    <source>
        <dbReference type="ARBA" id="ARBA00012513"/>
    </source>
</evidence>
<dbReference type="SUPFAM" id="SSF56112">
    <property type="entry name" value="Protein kinase-like (PK-like)"/>
    <property type="match status" value="1"/>
</dbReference>
<evidence type="ECO:0000313" key="13">
    <source>
        <dbReference type="Proteomes" id="UP001359485"/>
    </source>
</evidence>
<evidence type="ECO:0000313" key="12">
    <source>
        <dbReference type="EMBL" id="KAK6620322.1"/>
    </source>
</evidence>
<dbReference type="EC" id="2.7.11.1" evidence="1"/>
<comment type="catalytic activity">
    <reaction evidence="7">
        <text>L-threonyl-[protein] + ATP = O-phospho-L-threonyl-[protein] + ADP + H(+)</text>
        <dbReference type="Rhea" id="RHEA:46608"/>
        <dbReference type="Rhea" id="RHEA-COMP:11060"/>
        <dbReference type="Rhea" id="RHEA-COMP:11605"/>
        <dbReference type="ChEBI" id="CHEBI:15378"/>
        <dbReference type="ChEBI" id="CHEBI:30013"/>
        <dbReference type="ChEBI" id="CHEBI:30616"/>
        <dbReference type="ChEBI" id="CHEBI:61977"/>
        <dbReference type="ChEBI" id="CHEBI:456216"/>
        <dbReference type="EC" id="2.7.11.1"/>
    </reaction>
</comment>
<evidence type="ECO:0000259" key="11">
    <source>
        <dbReference type="PROSITE" id="PS50011"/>
    </source>
</evidence>
<dbReference type="Pfam" id="PF00069">
    <property type="entry name" value="Pkinase"/>
    <property type="match status" value="1"/>
</dbReference>
<feature type="binding site" evidence="9">
    <location>
        <position position="57"/>
    </location>
    <ligand>
        <name>ATP</name>
        <dbReference type="ChEBI" id="CHEBI:30616"/>
    </ligand>
</feature>
<organism evidence="12 13">
    <name type="scientific">Polyplax serrata</name>
    <name type="common">Common mouse louse</name>
    <dbReference type="NCBI Taxonomy" id="468196"/>
    <lineage>
        <taxon>Eukaryota</taxon>
        <taxon>Metazoa</taxon>
        <taxon>Ecdysozoa</taxon>
        <taxon>Arthropoda</taxon>
        <taxon>Hexapoda</taxon>
        <taxon>Insecta</taxon>
        <taxon>Pterygota</taxon>
        <taxon>Neoptera</taxon>
        <taxon>Paraneoptera</taxon>
        <taxon>Psocodea</taxon>
        <taxon>Troctomorpha</taxon>
        <taxon>Phthiraptera</taxon>
        <taxon>Anoplura</taxon>
        <taxon>Polyplacidae</taxon>
        <taxon>Polyplax</taxon>
    </lineage>
</organism>
<protein>
    <recommendedName>
        <fullName evidence="1">non-specific serine/threonine protein kinase</fullName>
        <ecNumber evidence="1">2.7.11.1</ecNumber>
    </recommendedName>
</protein>
<dbReference type="PROSITE" id="PS00107">
    <property type="entry name" value="PROTEIN_KINASE_ATP"/>
    <property type="match status" value="1"/>
</dbReference>
<keyword evidence="4 9" id="KW-0547">Nucleotide-binding</keyword>
<keyword evidence="2 10" id="KW-0723">Serine/threonine-protein kinase</keyword>
<evidence type="ECO:0000256" key="3">
    <source>
        <dbReference type="ARBA" id="ARBA00022679"/>
    </source>
</evidence>
<dbReference type="InterPro" id="IPR000719">
    <property type="entry name" value="Prot_kinase_dom"/>
</dbReference>
<keyword evidence="5" id="KW-0418">Kinase</keyword>
<dbReference type="EMBL" id="JAWJWF010000048">
    <property type="protein sequence ID" value="KAK6620322.1"/>
    <property type="molecule type" value="Genomic_DNA"/>
</dbReference>
<dbReference type="InterPro" id="IPR052239">
    <property type="entry name" value="Ser/Thr-specific_kinases"/>
</dbReference>
<dbReference type="InterPro" id="IPR011009">
    <property type="entry name" value="Kinase-like_dom_sf"/>
</dbReference>
<comment type="similarity">
    <text evidence="10">Belongs to the protein kinase superfamily.</text>
</comment>
<accession>A0ABR1AKF7</accession>
<comment type="catalytic activity">
    <reaction evidence="8">
        <text>L-seryl-[protein] + ATP = O-phospho-L-seryl-[protein] + ADP + H(+)</text>
        <dbReference type="Rhea" id="RHEA:17989"/>
        <dbReference type="Rhea" id="RHEA-COMP:9863"/>
        <dbReference type="Rhea" id="RHEA-COMP:11604"/>
        <dbReference type="ChEBI" id="CHEBI:15378"/>
        <dbReference type="ChEBI" id="CHEBI:29999"/>
        <dbReference type="ChEBI" id="CHEBI:30616"/>
        <dbReference type="ChEBI" id="CHEBI:83421"/>
        <dbReference type="ChEBI" id="CHEBI:456216"/>
        <dbReference type="EC" id="2.7.11.1"/>
    </reaction>
</comment>
<evidence type="ECO:0000256" key="2">
    <source>
        <dbReference type="ARBA" id="ARBA00022527"/>
    </source>
</evidence>
<dbReference type="PIRSF" id="PIRSF000654">
    <property type="entry name" value="Integrin-linked_kinase"/>
    <property type="match status" value="1"/>
</dbReference>
<dbReference type="InterPro" id="IPR008271">
    <property type="entry name" value="Ser/Thr_kinase_AS"/>
</dbReference>
<evidence type="ECO:0000256" key="7">
    <source>
        <dbReference type="ARBA" id="ARBA00047899"/>
    </source>
</evidence>
<keyword evidence="6 9" id="KW-0067">ATP-binding</keyword>